<dbReference type="VEuPathDB" id="FungiDB:CJJ07_000858"/>
<dbReference type="VEuPathDB" id="FungiDB:CJI97_003423"/>
<dbReference type="GO" id="GO:0001179">
    <property type="term" value="F:RNA polymerase I general transcription initiation factor binding"/>
    <property type="evidence" value="ECO:0007669"/>
    <property type="project" value="TreeGrafter"/>
</dbReference>
<accession>A0A0L0P3T7</accession>
<dbReference type="InterPro" id="IPR019350">
    <property type="entry name" value="RNA_pol_I-sp_TIF_RRN6-like"/>
</dbReference>
<dbReference type="PANTHER" id="PTHR28221">
    <property type="entry name" value="RNA POLYMERASE I-SPECIFIC TRANSCRIPTION INITIATION FACTOR RRN6"/>
    <property type="match status" value="1"/>
</dbReference>
<dbReference type="AlphaFoldDB" id="A0A0L0P3T7"/>
<dbReference type="GO" id="GO:0042790">
    <property type="term" value="P:nucleolar large rRNA transcription by RNA polymerase I"/>
    <property type="evidence" value="ECO:0007669"/>
    <property type="project" value="TreeGrafter"/>
</dbReference>
<evidence type="ECO:0000256" key="1">
    <source>
        <dbReference type="SAM" id="MobiDB-lite"/>
    </source>
</evidence>
<gene>
    <name evidence="3" type="ORF">QG37_01891</name>
</gene>
<sequence>MWPSKQHLGVQLAYGLYGNGIVVPEDGSLSLEDLPSLKPQIQFPRLRDQGPKLRPIENSEWLLPTTLASLLPQLSRSMAWFRKRSHSTIYAPDLITAALASELAPIIDNIGHDPTKGDITASLDLGIGAFADPIVVGGQRCLPKVKNGILHIKGVAYVCGDENTDLLVAPLLPKKHIIIDLDTEKEEESLFPNALVEPKYACCRFLTTISQIQPSPTFPIIAVRCKTQIYFAKFLWLNDPDEKGISLEILPISINCADVGGEEFSHVQFSPCNKNEVAVIDQRGHISIYALYYDQEWTIELLSNSSICSAEEGAKSLSIYDPEELSAWKNVIWTPDARSIIAFSRREARLFYLEKSEALESHQIVTANLWAQIWDVKACEGYVFLLTSMEIIFLKFDEKHILKRLVSWKHFLDKENSTFRLKVCEGGLQDLFICSVFSKDMPIAMIYTYGFHNGKAVLLRDPYCIETRGGCLDFFVNRLPYNEKSDSVFYTLELSENACRFAVFHGNRSLKLNNTQFKISSSDLGKDATRSNVFEFISELEASNAFRSFSVLSRMTHENDEIWDDSATVKANNQIQIVQNYASRLGHDIKKRLKISDDDNFDVSSQNIMDDMSYIPKFSPLSSIADCVPVTISDMEEFDSMVDQLAEFYDSCGIELNNDIREYFEELNLANEQVQALQSSLKRVFPQHPNATQAAMILASSLLKVSNYDIESRLHYMYRQEVQSCDAELTAMFDEWDILTTRERPKSAPPTMDTKKRGLLHRALTQNSQQYHSTQASQVSQVSQTSQASSNSIPYGTRSQTNPSQGASSYPAPPLVTSSQSTVKKSQPLKRMGSQASSQKKKKKKGGFA</sequence>
<organism evidence="3 4">
    <name type="scientific">Candidozyma auris</name>
    <name type="common">Yeast</name>
    <name type="synonym">Candida auris</name>
    <dbReference type="NCBI Taxonomy" id="498019"/>
    <lineage>
        <taxon>Eukaryota</taxon>
        <taxon>Fungi</taxon>
        <taxon>Dikarya</taxon>
        <taxon>Ascomycota</taxon>
        <taxon>Saccharomycotina</taxon>
        <taxon>Pichiomycetes</taxon>
        <taxon>Metschnikowiaceae</taxon>
        <taxon>Candidozyma</taxon>
    </lineage>
</organism>
<feature type="domain" description="RRN6 beta-propeller" evidence="2">
    <location>
        <begin position="153"/>
        <end position="465"/>
    </location>
</feature>
<dbReference type="Proteomes" id="UP000037122">
    <property type="component" value="Unassembled WGS sequence"/>
</dbReference>
<dbReference type="InterPro" id="IPR048535">
    <property type="entry name" value="RRN6_beta-prop"/>
</dbReference>
<name>A0A0L0P3T7_CANAR</name>
<reference evidence="4" key="1">
    <citation type="journal article" date="2015" name="BMC Genomics">
        <title>Draft genome of a commonly misdiagnosed multidrug resistant pathogen Candida auris.</title>
        <authorList>
            <person name="Chatterjee S."/>
            <person name="Alampalli S.V."/>
            <person name="Nageshan R.K."/>
            <person name="Chettiar S.T."/>
            <person name="Joshi S."/>
            <person name="Tatu U.S."/>
        </authorList>
    </citation>
    <scope>NUCLEOTIDE SEQUENCE [LARGE SCALE GENOMIC DNA]</scope>
    <source>
        <strain evidence="4">6684</strain>
    </source>
</reference>
<dbReference type="GO" id="GO:0001163">
    <property type="term" value="F:RNA polymerase I transcription regulatory region sequence-specific DNA binding"/>
    <property type="evidence" value="ECO:0007669"/>
    <property type="project" value="TreeGrafter"/>
</dbReference>
<proteinExistence type="predicted"/>
<feature type="region of interest" description="Disordered" evidence="1">
    <location>
        <begin position="767"/>
        <end position="849"/>
    </location>
</feature>
<dbReference type="VEuPathDB" id="FungiDB:CJI96_0001885"/>
<evidence type="ECO:0000313" key="3">
    <source>
        <dbReference type="EMBL" id="KNE01018.1"/>
    </source>
</evidence>
<feature type="compositionally biased region" description="Polar residues" evidence="1">
    <location>
        <begin position="816"/>
        <end position="825"/>
    </location>
</feature>
<dbReference type="EMBL" id="LGST01000016">
    <property type="protein sequence ID" value="KNE01018.1"/>
    <property type="molecule type" value="Genomic_DNA"/>
</dbReference>
<dbReference type="Pfam" id="PF10214">
    <property type="entry name" value="Rrn6_beta-prop"/>
    <property type="match status" value="1"/>
</dbReference>
<dbReference type="VEuPathDB" id="FungiDB:CJJ09_000757"/>
<comment type="caution">
    <text evidence="3">The sequence shown here is derived from an EMBL/GenBank/DDBJ whole genome shotgun (WGS) entry which is preliminary data.</text>
</comment>
<feature type="compositionally biased region" description="Basic residues" evidence="1">
    <location>
        <begin position="839"/>
        <end position="849"/>
    </location>
</feature>
<dbReference type="VEuPathDB" id="FungiDB:B9J08_003348"/>
<feature type="compositionally biased region" description="Low complexity" evidence="1">
    <location>
        <begin position="773"/>
        <end position="790"/>
    </location>
</feature>
<dbReference type="PANTHER" id="PTHR28221:SF2">
    <property type="entry name" value="RNA POLYMERASE I-SPECIFIC TRANSCRIPTION INITIATION FACTOR RRN6"/>
    <property type="match status" value="1"/>
</dbReference>
<evidence type="ECO:0000313" key="4">
    <source>
        <dbReference type="Proteomes" id="UP000037122"/>
    </source>
</evidence>
<dbReference type="VEuPathDB" id="FungiDB:QG37_01891"/>
<feature type="compositionally biased region" description="Polar residues" evidence="1">
    <location>
        <begin position="791"/>
        <end position="808"/>
    </location>
</feature>
<protein>
    <recommendedName>
        <fullName evidence="2">RRN6 beta-propeller domain-containing protein</fullName>
    </recommendedName>
</protein>
<dbReference type="GO" id="GO:0070860">
    <property type="term" value="C:RNA polymerase I core factor complex"/>
    <property type="evidence" value="ECO:0007669"/>
    <property type="project" value="TreeGrafter"/>
</dbReference>
<evidence type="ECO:0000259" key="2">
    <source>
        <dbReference type="Pfam" id="PF10214"/>
    </source>
</evidence>